<dbReference type="InterPro" id="IPR019776">
    <property type="entry name" value="Flagellar_basal_body_rod_CS"/>
</dbReference>
<dbReference type="EMBL" id="CP003789">
    <property type="protein sequence ID" value="AGA64179.1"/>
    <property type="molecule type" value="Genomic_DNA"/>
</dbReference>
<evidence type="ECO:0000256" key="4">
    <source>
        <dbReference type="RuleBase" id="RU362116"/>
    </source>
</evidence>
<feature type="domain" description="Flagellar hook protein FlgE/F/G-like D1" evidence="7">
    <location>
        <begin position="83"/>
        <end position="147"/>
    </location>
</feature>
<dbReference type="AlphaFoldDB" id="L0ERQ8"/>
<feature type="domain" description="Flagellar basal body rod protein N-terminal" evidence="5">
    <location>
        <begin position="5"/>
        <end position="34"/>
    </location>
</feature>
<gene>
    <name evidence="8" type="ordered locus">B488_01860</name>
</gene>
<dbReference type="KEGG" id="lcc:B488_01860"/>
<dbReference type="HOGENOM" id="CLU_013687_0_0_5"/>
<dbReference type="NCBIfam" id="TIGR03506">
    <property type="entry name" value="FlgEFG_subfam"/>
    <property type="match status" value="1"/>
</dbReference>
<comment type="similarity">
    <text evidence="2 4">Belongs to the flagella basal body rod proteins family.</text>
</comment>
<sequence>MQAALNVSLSAQIALERRLTTIADNVANMSTAGFHTTQVKFMEVLQDMKNNVGTKISFVSQGSEYLSTHTGDIIKTGNPLDFALKGNVWFALQSPQGMILTRDGRFKIEKNGELVSLAGYPVLDITNMPIHLHQKDKNFEVYSDGTLYQSGKNVGVLGFYSADLSGGFIRHNNSGFVPKEEPLQVLERSYISVKQGYIEQSNTNSIHEISKLIRIQNEFENISSVINNSESSLLEAIKIFSS</sequence>
<dbReference type="SUPFAM" id="SSF117143">
    <property type="entry name" value="Flagellar hook protein flgE"/>
    <property type="match status" value="1"/>
</dbReference>
<feature type="domain" description="Flagellar basal-body/hook protein C-terminal" evidence="6">
    <location>
        <begin position="194"/>
        <end position="237"/>
    </location>
</feature>
<organism evidence="8 9">
    <name type="scientific">Liberibacter crescens (strain BT-1)</name>
    <dbReference type="NCBI Taxonomy" id="1215343"/>
    <lineage>
        <taxon>Bacteria</taxon>
        <taxon>Pseudomonadati</taxon>
        <taxon>Pseudomonadota</taxon>
        <taxon>Alphaproteobacteria</taxon>
        <taxon>Hyphomicrobiales</taxon>
        <taxon>Rhizobiaceae</taxon>
        <taxon>Liberibacter</taxon>
    </lineage>
</organism>
<dbReference type="InterPro" id="IPR053967">
    <property type="entry name" value="LlgE_F_G-like_D1"/>
</dbReference>
<keyword evidence="3 4" id="KW-0975">Bacterial flagellum</keyword>
<evidence type="ECO:0000259" key="5">
    <source>
        <dbReference type="Pfam" id="PF00460"/>
    </source>
</evidence>
<evidence type="ECO:0000256" key="1">
    <source>
        <dbReference type="ARBA" id="ARBA00004117"/>
    </source>
</evidence>
<reference evidence="8 9" key="1">
    <citation type="journal article" date="2012" name="Stand. Genomic Sci.">
        <title>Complete genome sequence of Liberibacter crescens BT-1.</title>
        <authorList>
            <person name="Leonard M.T."/>
            <person name="Fagen J.R."/>
            <person name="Davis-Richardson A.G."/>
            <person name="Davis M.J."/>
            <person name="Triplett E.W."/>
        </authorList>
    </citation>
    <scope>NUCLEOTIDE SEQUENCE [LARGE SCALE GENOMIC DNA]</scope>
    <source>
        <strain evidence="8 9">BT-1</strain>
    </source>
</reference>
<evidence type="ECO:0000313" key="8">
    <source>
        <dbReference type="EMBL" id="AGA64179.1"/>
    </source>
</evidence>
<dbReference type="RefSeq" id="WP_015272606.1">
    <property type="nucleotide sequence ID" value="NC_019907.1"/>
</dbReference>
<dbReference type="GO" id="GO:0009425">
    <property type="term" value="C:bacterial-type flagellum basal body"/>
    <property type="evidence" value="ECO:0007669"/>
    <property type="project" value="UniProtKB-SubCell"/>
</dbReference>
<name>L0ERQ8_LIBCB</name>
<evidence type="ECO:0000259" key="6">
    <source>
        <dbReference type="Pfam" id="PF06429"/>
    </source>
</evidence>
<comment type="subcellular location">
    <subcellularLocation>
        <location evidence="1 4">Bacterial flagellum basal body</location>
    </subcellularLocation>
</comment>
<dbReference type="PATRIC" id="fig|1215343.11.peg.195"/>
<keyword evidence="9" id="KW-1185">Reference proteome</keyword>
<evidence type="ECO:0000256" key="2">
    <source>
        <dbReference type="ARBA" id="ARBA00009677"/>
    </source>
</evidence>
<keyword evidence="8" id="KW-0969">Cilium</keyword>
<protein>
    <submittedName>
        <fullName evidence="8">Flagellar basal-body rod protein FlgF</fullName>
    </submittedName>
</protein>
<dbReference type="Pfam" id="PF00460">
    <property type="entry name" value="Flg_bb_rod"/>
    <property type="match status" value="1"/>
</dbReference>
<dbReference type="PANTHER" id="PTHR30435:SF19">
    <property type="entry name" value="FLAGELLAR BASAL-BODY ROD PROTEIN FLGG"/>
    <property type="match status" value="1"/>
</dbReference>
<dbReference type="InterPro" id="IPR010930">
    <property type="entry name" value="Flg_bb/hook_C_dom"/>
</dbReference>
<dbReference type="InterPro" id="IPR001444">
    <property type="entry name" value="Flag_bb_rod_N"/>
</dbReference>
<dbReference type="NCBIfam" id="NF009282">
    <property type="entry name" value="PRK12642.1"/>
    <property type="match status" value="1"/>
</dbReference>
<dbReference type="Pfam" id="PF06429">
    <property type="entry name" value="Flg_bbr_C"/>
    <property type="match status" value="1"/>
</dbReference>
<accession>L0ERQ8</accession>
<dbReference type="PANTHER" id="PTHR30435">
    <property type="entry name" value="FLAGELLAR PROTEIN"/>
    <property type="match status" value="1"/>
</dbReference>
<evidence type="ECO:0000259" key="7">
    <source>
        <dbReference type="Pfam" id="PF22692"/>
    </source>
</evidence>
<dbReference type="GO" id="GO:0071978">
    <property type="term" value="P:bacterial-type flagellum-dependent swarming motility"/>
    <property type="evidence" value="ECO:0007669"/>
    <property type="project" value="TreeGrafter"/>
</dbReference>
<proteinExistence type="inferred from homology"/>
<dbReference type="PROSITE" id="PS00588">
    <property type="entry name" value="FLAGELLA_BB_ROD"/>
    <property type="match status" value="1"/>
</dbReference>
<evidence type="ECO:0000256" key="3">
    <source>
        <dbReference type="ARBA" id="ARBA00023143"/>
    </source>
</evidence>
<dbReference type="eggNOG" id="COG4786">
    <property type="taxonomic scope" value="Bacteria"/>
</dbReference>
<keyword evidence="8" id="KW-0282">Flagellum</keyword>
<keyword evidence="8" id="KW-0966">Cell projection</keyword>
<dbReference type="InterPro" id="IPR020013">
    <property type="entry name" value="Flagellar_FlgE/F/G"/>
</dbReference>
<evidence type="ECO:0000313" key="9">
    <source>
        <dbReference type="Proteomes" id="UP000010799"/>
    </source>
</evidence>
<dbReference type="Pfam" id="PF22692">
    <property type="entry name" value="LlgE_F_G_D1"/>
    <property type="match status" value="1"/>
</dbReference>
<dbReference type="InterPro" id="IPR037925">
    <property type="entry name" value="FlgE/F/G-like"/>
</dbReference>
<dbReference type="Proteomes" id="UP000010799">
    <property type="component" value="Chromosome"/>
</dbReference>
<dbReference type="STRING" id="1215343.B488_01860"/>